<evidence type="ECO:0000256" key="1">
    <source>
        <dbReference type="ARBA" id="ARBA00022833"/>
    </source>
</evidence>
<name>A0A919SP93_9ACTN</name>
<proteinExistence type="predicted"/>
<dbReference type="EMBL" id="BOQP01000027">
    <property type="protein sequence ID" value="GIM76042.1"/>
    <property type="molecule type" value="Genomic_DNA"/>
</dbReference>
<evidence type="ECO:0000313" key="3">
    <source>
        <dbReference type="Proteomes" id="UP000680865"/>
    </source>
</evidence>
<dbReference type="PANTHER" id="PTHR12993:SF26">
    <property type="entry name" value="1D-MYO-INOSITOL 2-ACETAMIDO-2-DEOXY-ALPHA-D-GLUCOPYRANOSIDE DEACETYLASE"/>
    <property type="match status" value="1"/>
</dbReference>
<dbReference type="GO" id="GO:0016137">
    <property type="term" value="P:glycoside metabolic process"/>
    <property type="evidence" value="ECO:0007669"/>
    <property type="project" value="UniProtKB-ARBA"/>
</dbReference>
<dbReference type="InterPro" id="IPR003737">
    <property type="entry name" value="GlcNAc_PI_deacetylase-related"/>
</dbReference>
<keyword evidence="3" id="KW-1185">Reference proteome</keyword>
<dbReference type="Pfam" id="PF02585">
    <property type="entry name" value="PIG-L"/>
    <property type="match status" value="1"/>
</dbReference>
<reference evidence="2" key="1">
    <citation type="submission" date="2021-03" db="EMBL/GenBank/DDBJ databases">
        <title>Whole genome shotgun sequence of Actinoplanes consettensis NBRC 14913.</title>
        <authorList>
            <person name="Komaki H."/>
            <person name="Tamura T."/>
        </authorList>
    </citation>
    <scope>NUCLEOTIDE SEQUENCE</scope>
    <source>
        <strain evidence="2">NBRC 14913</strain>
    </source>
</reference>
<dbReference type="PANTHER" id="PTHR12993">
    <property type="entry name" value="N-ACETYLGLUCOSAMINYL-PHOSPHATIDYLINOSITOL DE-N-ACETYLASE-RELATED"/>
    <property type="match status" value="1"/>
</dbReference>
<dbReference type="InterPro" id="IPR024078">
    <property type="entry name" value="LmbE-like_dom_sf"/>
</dbReference>
<dbReference type="Proteomes" id="UP000680865">
    <property type="component" value="Unassembled WGS sequence"/>
</dbReference>
<protein>
    <submittedName>
        <fullName evidence="2">GlcNAc-PI de-N-acetylase</fullName>
    </submittedName>
</protein>
<dbReference type="SUPFAM" id="SSF102588">
    <property type="entry name" value="LmbE-like"/>
    <property type="match status" value="1"/>
</dbReference>
<accession>A0A919SP93</accession>
<dbReference type="Gene3D" id="3.40.50.10320">
    <property type="entry name" value="LmbE-like"/>
    <property type="match status" value="1"/>
</dbReference>
<sequence>MPGAVAGPDRSGWVCTVGELPRRIYGGDMDNRGLTLMAVHAHPDDEATSTGGVLARYAAEGVTTVVVTCTDGRCGDGLEGAKPGDAGHDPEAVAAMRRRELEAACAVLKVTHLETLGYHDSGMMGWATNTAPGAFWTVPVADAAQRLAELIRRYRPDVVITYDENGGYGHPDHIQTHRVTMAAVELAGHPAKVYWSTVPESWMHDVAALLRDAGVEWDEAEVAELPPMGLPADQISTWIDTTGVSAQKYDALAAHASQGDGALFLGLGKERFARLMGTETFVRVLDTTGAPTPEDDLLAGLR</sequence>
<evidence type="ECO:0000313" key="2">
    <source>
        <dbReference type="EMBL" id="GIM76042.1"/>
    </source>
</evidence>
<dbReference type="GO" id="GO:0016811">
    <property type="term" value="F:hydrolase activity, acting on carbon-nitrogen (but not peptide) bonds, in linear amides"/>
    <property type="evidence" value="ECO:0007669"/>
    <property type="project" value="TreeGrafter"/>
</dbReference>
<organism evidence="2 3">
    <name type="scientific">Winogradskya consettensis</name>
    <dbReference type="NCBI Taxonomy" id="113560"/>
    <lineage>
        <taxon>Bacteria</taxon>
        <taxon>Bacillati</taxon>
        <taxon>Actinomycetota</taxon>
        <taxon>Actinomycetes</taxon>
        <taxon>Micromonosporales</taxon>
        <taxon>Micromonosporaceae</taxon>
        <taxon>Winogradskya</taxon>
    </lineage>
</organism>
<dbReference type="AlphaFoldDB" id="A0A919SP93"/>
<gene>
    <name evidence="2" type="ORF">Aco04nite_48320</name>
</gene>
<comment type="caution">
    <text evidence="2">The sequence shown here is derived from an EMBL/GenBank/DDBJ whole genome shotgun (WGS) entry which is preliminary data.</text>
</comment>
<keyword evidence="1" id="KW-0862">Zinc</keyword>